<dbReference type="InterPro" id="IPR036388">
    <property type="entry name" value="WH-like_DNA-bd_sf"/>
</dbReference>
<feature type="domain" description="OmpR/PhoB-type" evidence="10">
    <location>
        <begin position="127"/>
        <end position="226"/>
    </location>
</feature>
<keyword evidence="4" id="KW-0805">Transcription regulation</keyword>
<dbReference type="CDD" id="cd00383">
    <property type="entry name" value="trans_reg_C"/>
    <property type="match status" value="1"/>
</dbReference>
<organism evidence="11 12">
    <name type="scientific">Alkalihalobacterium chitinilyticum</name>
    <dbReference type="NCBI Taxonomy" id="2980103"/>
    <lineage>
        <taxon>Bacteria</taxon>
        <taxon>Bacillati</taxon>
        <taxon>Bacillota</taxon>
        <taxon>Bacilli</taxon>
        <taxon>Bacillales</taxon>
        <taxon>Bacillaceae</taxon>
        <taxon>Alkalihalobacterium</taxon>
    </lineage>
</organism>
<keyword evidence="12" id="KW-1185">Reference proteome</keyword>
<dbReference type="InterPro" id="IPR011006">
    <property type="entry name" value="CheY-like_superfamily"/>
</dbReference>
<evidence type="ECO:0000313" key="12">
    <source>
        <dbReference type="Proteomes" id="UP001148125"/>
    </source>
</evidence>
<evidence type="ECO:0000259" key="10">
    <source>
        <dbReference type="PROSITE" id="PS51755"/>
    </source>
</evidence>
<keyword evidence="3" id="KW-0902">Two-component regulatory system</keyword>
<dbReference type="PROSITE" id="PS51755">
    <property type="entry name" value="OMPR_PHOB"/>
    <property type="match status" value="1"/>
</dbReference>
<dbReference type="InterPro" id="IPR016032">
    <property type="entry name" value="Sig_transdc_resp-reg_C-effctor"/>
</dbReference>
<keyword evidence="5 8" id="KW-0238">DNA-binding</keyword>
<evidence type="ECO:0000256" key="3">
    <source>
        <dbReference type="ARBA" id="ARBA00023012"/>
    </source>
</evidence>
<dbReference type="RefSeq" id="WP_275117787.1">
    <property type="nucleotide sequence ID" value="NZ_JAOTPO010000003.1"/>
</dbReference>
<dbReference type="SUPFAM" id="SSF52172">
    <property type="entry name" value="CheY-like"/>
    <property type="match status" value="1"/>
</dbReference>
<dbReference type="SUPFAM" id="SSF46894">
    <property type="entry name" value="C-terminal effector domain of the bipartite response regulators"/>
    <property type="match status" value="1"/>
</dbReference>
<dbReference type="SMART" id="SM00862">
    <property type="entry name" value="Trans_reg_C"/>
    <property type="match status" value="1"/>
</dbReference>
<dbReference type="Pfam" id="PF00072">
    <property type="entry name" value="Response_reg"/>
    <property type="match status" value="1"/>
</dbReference>
<keyword evidence="2 7" id="KW-0597">Phosphoprotein</keyword>
<feature type="DNA-binding region" description="OmpR/PhoB-type" evidence="8">
    <location>
        <begin position="127"/>
        <end position="226"/>
    </location>
</feature>
<dbReference type="InterPro" id="IPR001867">
    <property type="entry name" value="OmpR/PhoB-type_DNA-bd"/>
</dbReference>
<dbReference type="SMART" id="SM00448">
    <property type="entry name" value="REC"/>
    <property type="match status" value="1"/>
</dbReference>
<comment type="subcellular location">
    <subcellularLocation>
        <location evidence="1">Cytoplasm</location>
    </subcellularLocation>
</comment>
<evidence type="ECO:0000313" key="11">
    <source>
        <dbReference type="EMBL" id="MDE5413177.1"/>
    </source>
</evidence>
<evidence type="ECO:0000256" key="7">
    <source>
        <dbReference type="PROSITE-ProRule" id="PRU00169"/>
    </source>
</evidence>
<name>A0ABT5VCV7_9BACI</name>
<evidence type="ECO:0000256" key="2">
    <source>
        <dbReference type="ARBA" id="ARBA00022553"/>
    </source>
</evidence>
<dbReference type="Gene3D" id="3.40.50.2300">
    <property type="match status" value="1"/>
</dbReference>
<dbReference type="InterPro" id="IPR039420">
    <property type="entry name" value="WalR-like"/>
</dbReference>
<feature type="modified residue" description="4-aspartylphosphate" evidence="7">
    <location>
        <position position="53"/>
    </location>
</feature>
<evidence type="ECO:0000256" key="5">
    <source>
        <dbReference type="ARBA" id="ARBA00023125"/>
    </source>
</evidence>
<evidence type="ECO:0000256" key="8">
    <source>
        <dbReference type="PROSITE-ProRule" id="PRU01091"/>
    </source>
</evidence>
<comment type="caution">
    <text evidence="11">The sequence shown here is derived from an EMBL/GenBank/DDBJ whole genome shotgun (WGS) entry which is preliminary data.</text>
</comment>
<proteinExistence type="predicted"/>
<evidence type="ECO:0000256" key="6">
    <source>
        <dbReference type="ARBA" id="ARBA00023163"/>
    </source>
</evidence>
<dbReference type="PROSITE" id="PS50110">
    <property type="entry name" value="RESPONSE_REGULATORY"/>
    <property type="match status" value="1"/>
</dbReference>
<sequence>MKKKIILIVDDESDMRELISICLQNDYETVEAENGEAALEILDTQSVDLVLLDVMMPIMDGISVLTEMKQLEKMKEIPVILLTALGDTDDIVKGLNKGADDYIVKPFEPREMVARIQSVIRRSAISEQTFEIHGLLFDQEKYQVSHDGKVVPLTKKEYQLFFRLASHPGRVYSREQLVELEWDFSFDGDARNVDAHIKNIREKLKKTGYTQKVIETVWGIGYQVVEDFS</sequence>
<reference evidence="11" key="1">
    <citation type="submission" date="2024-05" db="EMBL/GenBank/DDBJ databases">
        <title>Alkalihalobacillus sp. strain MEB203 novel alkaliphilic bacterium from Lonar Lake, India.</title>
        <authorList>
            <person name="Joshi A."/>
            <person name="Thite S."/>
            <person name="Mengade P."/>
        </authorList>
    </citation>
    <scope>NUCLEOTIDE SEQUENCE</scope>
    <source>
        <strain evidence="11">MEB 203</strain>
    </source>
</reference>
<dbReference type="Gene3D" id="1.10.10.10">
    <property type="entry name" value="Winged helix-like DNA-binding domain superfamily/Winged helix DNA-binding domain"/>
    <property type="match status" value="1"/>
</dbReference>
<dbReference type="EMBL" id="JAOTPO010000003">
    <property type="protein sequence ID" value="MDE5413177.1"/>
    <property type="molecule type" value="Genomic_DNA"/>
</dbReference>
<evidence type="ECO:0000256" key="1">
    <source>
        <dbReference type="ARBA" id="ARBA00004496"/>
    </source>
</evidence>
<feature type="domain" description="Response regulatory" evidence="9">
    <location>
        <begin position="5"/>
        <end position="120"/>
    </location>
</feature>
<protein>
    <submittedName>
        <fullName evidence="11">Response regulator transcription factor</fullName>
    </submittedName>
</protein>
<evidence type="ECO:0000259" key="9">
    <source>
        <dbReference type="PROSITE" id="PS50110"/>
    </source>
</evidence>
<dbReference type="PANTHER" id="PTHR48111:SF1">
    <property type="entry name" value="TWO-COMPONENT RESPONSE REGULATOR ORR33"/>
    <property type="match status" value="1"/>
</dbReference>
<accession>A0ABT5VCV7</accession>
<dbReference type="InterPro" id="IPR001789">
    <property type="entry name" value="Sig_transdc_resp-reg_receiver"/>
</dbReference>
<keyword evidence="6" id="KW-0804">Transcription</keyword>
<dbReference type="Pfam" id="PF00486">
    <property type="entry name" value="Trans_reg_C"/>
    <property type="match status" value="1"/>
</dbReference>
<dbReference type="PANTHER" id="PTHR48111">
    <property type="entry name" value="REGULATOR OF RPOS"/>
    <property type="match status" value="1"/>
</dbReference>
<dbReference type="Proteomes" id="UP001148125">
    <property type="component" value="Unassembled WGS sequence"/>
</dbReference>
<gene>
    <name evidence="11" type="ORF">N7Z68_07240</name>
</gene>
<evidence type="ECO:0000256" key="4">
    <source>
        <dbReference type="ARBA" id="ARBA00023015"/>
    </source>
</evidence>